<evidence type="ECO:0008006" key="3">
    <source>
        <dbReference type="Google" id="ProtNLM"/>
    </source>
</evidence>
<organism evidence="1 2">
    <name type="scientific">Duganella dendranthematis</name>
    <dbReference type="NCBI Taxonomy" id="2728021"/>
    <lineage>
        <taxon>Bacteria</taxon>
        <taxon>Pseudomonadati</taxon>
        <taxon>Pseudomonadota</taxon>
        <taxon>Betaproteobacteria</taxon>
        <taxon>Burkholderiales</taxon>
        <taxon>Oxalobacteraceae</taxon>
        <taxon>Telluria group</taxon>
        <taxon>Duganella</taxon>
    </lineage>
</organism>
<keyword evidence="2" id="KW-1185">Reference proteome</keyword>
<protein>
    <recommendedName>
        <fullName evidence="3">Replication-relaxation</fullName>
    </recommendedName>
</protein>
<dbReference type="RefSeq" id="WP_169113036.1">
    <property type="nucleotide sequence ID" value="NZ_CP051684.1"/>
</dbReference>
<gene>
    <name evidence="1" type="ORF">HH213_17280</name>
</gene>
<dbReference type="EMBL" id="CP051684">
    <property type="protein sequence ID" value="QJD91684.1"/>
    <property type="molecule type" value="Genomic_DNA"/>
</dbReference>
<reference evidence="1 2" key="1">
    <citation type="submission" date="2020-04" db="EMBL/GenBank/DDBJ databases">
        <title>Genome sequencing of novel species.</title>
        <authorList>
            <person name="Heo J."/>
            <person name="Kim S.-J."/>
            <person name="Kim J.-S."/>
            <person name="Hong S.-B."/>
            <person name="Kwon S.-W."/>
        </authorList>
    </citation>
    <scope>NUCLEOTIDE SEQUENCE [LARGE SCALE GENOMIC DNA]</scope>
    <source>
        <strain evidence="1 2">AF9R3</strain>
    </source>
</reference>
<accession>A0ABX6MCF6</accession>
<name>A0ABX6MCF6_9BURK</name>
<evidence type="ECO:0000313" key="2">
    <source>
        <dbReference type="Proteomes" id="UP000503117"/>
    </source>
</evidence>
<dbReference type="Proteomes" id="UP000503117">
    <property type="component" value="Chromosome"/>
</dbReference>
<proteinExistence type="predicted"/>
<evidence type="ECO:0000313" key="1">
    <source>
        <dbReference type="EMBL" id="QJD91684.1"/>
    </source>
</evidence>
<sequence>MEERIAIETLRCFERFRIVRTLDVAANCFADRPYTAAQKAARRSVKLLLKRGAIRKFLSEHHQTFYALTSAGAAYLRSTGLQATSSVGRATTLTNPTHTLWINFVTLSFEARGVQAFTESEIMRMLSAGKGSVTKHQNRGVLQVTPSPKRGSESDLKLRSKKVTLLPDAIATEDDGLTWIEVDTSERGSSRMARLVGLLHKMGKELSVIASAHGIPLEQASLKRISLHFSAPGYLKRMRTRLMDLACATRDNILTESANNIRLVHIGDDVFEVYRAGDTPTGQADFCMGHAVLQMLPIGLPAFKSNIPNKSTHLQWFEGNHLPYRRPLSLGLWSAPRSNL</sequence>